<evidence type="ECO:0000256" key="1">
    <source>
        <dbReference type="ARBA" id="ARBA00023125"/>
    </source>
</evidence>
<dbReference type="InterPro" id="IPR010982">
    <property type="entry name" value="Lambda_DNA-bd_dom_sf"/>
</dbReference>
<organism evidence="3 4">
    <name type="scientific">Planomonospora sphaerica</name>
    <dbReference type="NCBI Taxonomy" id="161355"/>
    <lineage>
        <taxon>Bacteria</taxon>
        <taxon>Bacillati</taxon>
        <taxon>Actinomycetota</taxon>
        <taxon>Actinomycetes</taxon>
        <taxon>Streptosporangiales</taxon>
        <taxon>Streptosporangiaceae</taxon>
        <taxon>Planomonospora</taxon>
    </lineage>
</organism>
<name>A0A171DK36_9ACTN</name>
<dbReference type="Gene3D" id="1.10.260.40">
    <property type="entry name" value="lambda repressor-like DNA-binding domains"/>
    <property type="match status" value="1"/>
</dbReference>
<dbReference type="Pfam" id="PF01381">
    <property type="entry name" value="HTH_3"/>
    <property type="match status" value="1"/>
</dbReference>
<dbReference type="Proteomes" id="UP000077701">
    <property type="component" value="Unassembled WGS sequence"/>
</dbReference>
<dbReference type="SMART" id="SM00530">
    <property type="entry name" value="HTH_XRE"/>
    <property type="match status" value="1"/>
</dbReference>
<dbReference type="AlphaFoldDB" id="A0A171DK36"/>
<comment type="caution">
    <text evidence="3">The sequence shown here is derived from an EMBL/GenBank/DDBJ whole genome shotgun (WGS) entry which is preliminary data.</text>
</comment>
<dbReference type="CDD" id="cd00093">
    <property type="entry name" value="HTH_XRE"/>
    <property type="match status" value="1"/>
</dbReference>
<dbReference type="EMBL" id="BDCX01000012">
    <property type="protein sequence ID" value="GAT69186.1"/>
    <property type="molecule type" value="Genomic_DNA"/>
</dbReference>
<protein>
    <submittedName>
        <fullName evidence="3">XRE family transcriptional regulator</fullName>
    </submittedName>
</protein>
<dbReference type="PROSITE" id="PS50943">
    <property type="entry name" value="HTH_CROC1"/>
    <property type="match status" value="1"/>
</dbReference>
<dbReference type="InterPro" id="IPR001387">
    <property type="entry name" value="Cro/C1-type_HTH"/>
</dbReference>
<gene>
    <name evidence="3" type="ORF">PS9374_04857</name>
</gene>
<feature type="domain" description="HTH cro/C1-type" evidence="2">
    <location>
        <begin position="11"/>
        <end position="64"/>
    </location>
</feature>
<dbReference type="PANTHER" id="PTHR46797">
    <property type="entry name" value="HTH-TYPE TRANSCRIPTIONAL REGULATOR"/>
    <property type="match status" value="1"/>
</dbReference>
<dbReference type="InterPro" id="IPR050807">
    <property type="entry name" value="TransReg_Diox_bact_type"/>
</dbReference>
<dbReference type="GO" id="GO:0003700">
    <property type="term" value="F:DNA-binding transcription factor activity"/>
    <property type="evidence" value="ECO:0007669"/>
    <property type="project" value="TreeGrafter"/>
</dbReference>
<dbReference type="SUPFAM" id="SSF47413">
    <property type="entry name" value="lambda repressor-like DNA-binding domains"/>
    <property type="match status" value="1"/>
</dbReference>
<dbReference type="OrthoDB" id="3675359at2"/>
<evidence type="ECO:0000313" key="4">
    <source>
        <dbReference type="Proteomes" id="UP000077701"/>
    </source>
</evidence>
<dbReference type="GO" id="GO:0005829">
    <property type="term" value="C:cytosol"/>
    <property type="evidence" value="ECO:0007669"/>
    <property type="project" value="TreeGrafter"/>
</dbReference>
<reference evidence="3 4" key="1">
    <citation type="journal article" date="2016" name="Genome Announc.">
        <title>Draft Genome Sequence of Planomonospora sphaerica JCM9374, a Rare Actinomycete.</title>
        <authorList>
            <person name="Dohra H."/>
            <person name="Suzuki T."/>
            <person name="Inoue Y."/>
            <person name="Kodani S."/>
        </authorList>
    </citation>
    <scope>NUCLEOTIDE SEQUENCE [LARGE SCALE GENOMIC DNA]</scope>
    <source>
        <strain evidence="3 4">JCM 9374</strain>
    </source>
</reference>
<proteinExistence type="predicted"/>
<dbReference type="GO" id="GO:0003677">
    <property type="term" value="F:DNA binding"/>
    <property type="evidence" value="ECO:0007669"/>
    <property type="project" value="UniProtKB-KW"/>
</dbReference>
<accession>A0A171DK36</accession>
<reference evidence="4" key="2">
    <citation type="submission" date="2016-04" db="EMBL/GenBank/DDBJ databases">
        <title>Planomonospora sphaerica JCM9374 whole genome shotgun sequence.</title>
        <authorList>
            <person name="Suzuki T."/>
            <person name="Dohra H."/>
            <person name="Kodani S."/>
        </authorList>
    </citation>
    <scope>NUCLEOTIDE SEQUENCE [LARGE SCALE GENOMIC DNA]</scope>
    <source>
        <strain evidence="4">JCM 9374</strain>
    </source>
</reference>
<dbReference type="SUPFAM" id="SSF48452">
    <property type="entry name" value="TPR-like"/>
    <property type="match status" value="1"/>
</dbReference>
<keyword evidence="1" id="KW-0238">DNA-binding</keyword>
<dbReference type="InterPro" id="IPR011990">
    <property type="entry name" value="TPR-like_helical_dom_sf"/>
</dbReference>
<dbReference type="RefSeq" id="WP_068900377.1">
    <property type="nucleotide sequence ID" value="NZ_BDCX01000012.1"/>
</dbReference>
<dbReference type="STRING" id="161355.PS9374_04857"/>
<dbReference type="Gene3D" id="1.25.40.10">
    <property type="entry name" value="Tetratricopeptide repeat domain"/>
    <property type="match status" value="2"/>
</dbReference>
<dbReference type="PANTHER" id="PTHR46797:SF1">
    <property type="entry name" value="METHYLPHOSPHONATE SYNTHASE"/>
    <property type="match status" value="1"/>
</dbReference>
<evidence type="ECO:0000313" key="3">
    <source>
        <dbReference type="EMBL" id="GAT69186.1"/>
    </source>
</evidence>
<evidence type="ECO:0000259" key="2">
    <source>
        <dbReference type="PROSITE" id="PS50943"/>
    </source>
</evidence>
<keyword evidence="4" id="KW-1185">Reference proteome</keyword>
<sequence length="452" mass="47613">MPSQGTIGDRVRGLRLSRRMSQAQLAGPDLSDSYVSLIESGKRTPTPVVARLLAERLGCTTEFLLHGVEPRQRIDTELGLRHAELELHHGDPALAVDRFGEIVKAAGEENAVISALARFGRARALESQGRVGPAVEAFERLRREAAAHPERLADLPLTVALSRCYLRAGDTLRAHDLAHDALVQVNRLALTQGEIAVDLAAALMETDASRGTDSPGLAYVRQVIMDNGVPSAVNREAEVHSLWQASATAAEGEDSALAVRLADDAIATGRPSRMALRLALIAMEWSRLAASRDDEPMSGIPELASAAGEVFASFPSLVGERAKSLIVLAHVQLRTGDSAGAVRLAGSALDVLGERPDGIGATAHLLLAEIALAHGAGDALTSLRNAQALLDGLGPASAGSDRETARVWRRLGDLYGQAGAQDAQTAAYRKALEAVGVRGALVGMTVDSALVR</sequence>